<feature type="compositionally biased region" description="Polar residues" evidence="1">
    <location>
        <begin position="64"/>
        <end position="79"/>
    </location>
</feature>
<feature type="compositionally biased region" description="Polar residues" evidence="1">
    <location>
        <begin position="14"/>
        <end position="27"/>
    </location>
</feature>
<accession>A0A7R9JLB1</accession>
<sequence>MEVDWKTNKEKPSSLDSNPNLSISSSPKYYESDAIDHSSTETGSRGRAGSSPTSAEEKTPHISPRTTHGTVTSFFRTLQ</sequence>
<evidence type="ECO:0000256" key="1">
    <source>
        <dbReference type="SAM" id="MobiDB-lite"/>
    </source>
</evidence>
<protein>
    <submittedName>
        <fullName evidence="2">(California timema) hypothetical protein</fullName>
    </submittedName>
</protein>
<feature type="region of interest" description="Disordered" evidence="1">
    <location>
        <begin position="1"/>
        <end position="79"/>
    </location>
</feature>
<name>A0A7R9JLB1_TIMCA</name>
<dbReference type="AlphaFoldDB" id="A0A7R9JLB1"/>
<evidence type="ECO:0000313" key="2">
    <source>
        <dbReference type="EMBL" id="CAD7581364.1"/>
    </source>
</evidence>
<organism evidence="2">
    <name type="scientific">Timema californicum</name>
    <name type="common">California timema</name>
    <name type="synonym">Walking stick</name>
    <dbReference type="NCBI Taxonomy" id="61474"/>
    <lineage>
        <taxon>Eukaryota</taxon>
        <taxon>Metazoa</taxon>
        <taxon>Ecdysozoa</taxon>
        <taxon>Arthropoda</taxon>
        <taxon>Hexapoda</taxon>
        <taxon>Insecta</taxon>
        <taxon>Pterygota</taxon>
        <taxon>Neoptera</taxon>
        <taxon>Polyneoptera</taxon>
        <taxon>Phasmatodea</taxon>
        <taxon>Timematodea</taxon>
        <taxon>Timematoidea</taxon>
        <taxon>Timematidae</taxon>
        <taxon>Timema</taxon>
    </lineage>
</organism>
<proteinExistence type="predicted"/>
<dbReference type="EMBL" id="OE215885">
    <property type="protein sequence ID" value="CAD7581364.1"/>
    <property type="molecule type" value="Genomic_DNA"/>
</dbReference>
<feature type="compositionally biased region" description="Basic and acidic residues" evidence="1">
    <location>
        <begin position="1"/>
        <end position="13"/>
    </location>
</feature>
<reference evidence="2" key="1">
    <citation type="submission" date="2020-11" db="EMBL/GenBank/DDBJ databases">
        <authorList>
            <person name="Tran Van P."/>
        </authorList>
    </citation>
    <scope>NUCLEOTIDE SEQUENCE</scope>
</reference>
<gene>
    <name evidence="2" type="ORF">TCMB3V08_LOCUS13897</name>
</gene>
<feature type="compositionally biased region" description="Basic and acidic residues" evidence="1">
    <location>
        <begin position="30"/>
        <end position="39"/>
    </location>
</feature>